<keyword evidence="1" id="KW-1133">Transmembrane helix</keyword>
<dbReference type="Proteomes" id="UP001164100">
    <property type="component" value="Chromosome"/>
</dbReference>
<feature type="transmembrane region" description="Helical" evidence="1">
    <location>
        <begin position="56"/>
        <end position="81"/>
    </location>
</feature>
<dbReference type="RefSeq" id="WP_263514162.1">
    <property type="nucleotide sequence ID" value="NZ_CP099556.1"/>
</dbReference>
<feature type="transmembrane region" description="Helical" evidence="1">
    <location>
        <begin position="12"/>
        <end position="36"/>
    </location>
</feature>
<proteinExistence type="predicted"/>
<organism evidence="2 3">
    <name type="scientific">Aliarcobacter cryaerophilus</name>
    <dbReference type="NCBI Taxonomy" id="28198"/>
    <lineage>
        <taxon>Bacteria</taxon>
        <taxon>Pseudomonadati</taxon>
        <taxon>Campylobacterota</taxon>
        <taxon>Epsilonproteobacteria</taxon>
        <taxon>Campylobacterales</taxon>
        <taxon>Arcobacteraceae</taxon>
        <taxon>Aliarcobacter</taxon>
    </lineage>
</organism>
<accession>A0AA46S1E5</accession>
<gene>
    <name evidence="2" type="ORF">NGX11_06450</name>
</gene>
<sequence>MKIKFSNDLKDTFESIVGFVLSILIIYLMGELAILLDLATFFNLPELFNLKDDSNIFDIFIFGFFYIILFIFIGLGFYLIYKSFKYLKSNINIK</sequence>
<dbReference type="EMBL" id="CP099556">
    <property type="protein sequence ID" value="UYF42548.1"/>
    <property type="molecule type" value="Genomic_DNA"/>
</dbReference>
<keyword evidence="1" id="KW-0472">Membrane</keyword>
<keyword evidence="1" id="KW-0812">Transmembrane</keyword>
<evidence type="ECO:0000313" key="3">
    <source>
        <dbReference type="Proteomes" id="UP001164100"/>
    </source>
</evidence>
<dbReference type="AlphaFoldDB" id="A0AA46S1E5"/>
<protein>
    <submittedName>
        <fullName evidence="2">Uncharacterized protein</fullName>
    </submittedName>
</protein>
<reference evidence="2" key="1">
    <citation type="journal article" date="2022" name="Front. Microbiol.">
        <title>Species classification and novel plasmid identifications in Arcobacter cryaerophilus and Arcobacter cryaerophilus-like organisms.</title>
        <authorList>
            <person name="Zhou G."/>
            <person name="Wang M."/>
            <person name="Wang H."/>
            <person name="Chen X."/>
            <person name="Gu Y."/>
            <person name="Shao Z."/>
            <person name="Zhang J."/>
            <person name="Zhang M."/>
        </authorList>
    </citation>
    <scope>NUCLEOTIDE SEQUENCE</scope>
    <source>
        <strain evidence="2">ICDCAC48</strain>
    </source>
</reference>
<name>A0AA46S1E5_9BACT</name>
<evidence type="ECO:0000256" key="1">
    <source>
        <dbReference type="SAM" id="Phobius"/>
    </source>
</evidence>
<evidence type="ECO:0000313" key="2">
    <source>
        <dbReference type="EMBL" id="UYF42548.1"/>
    </source>
</evidence>